<dbReference type="Proteomes" id="UP000625711">
    <property type="component" value="Unassembled WGS sequence"/>
</dbReference>
<sequence length="72" mass="7960">MESNYGEVGGWPRFEAKPTLSRRLRTRNLLLSTTPAARWQTGVSLGGGRGGLPFNIRRGNGIESFRVSRLSL</sequence>
<comment type="caution">
    <text evidence="1">The sequence shown here is derived from an EMBL/GenBank/DDBJ whole genome shotgun (WGS) entry which is preliminary data.</text>
</comment>
<dbReference type="AlphaFoldDB" id="A0A834HX57"/>
<protein>
    <submittedName>
        <fullName evidence="1">Uncharacterized protein</fullName>
    </submittedName>
</protein>
<evidence type="ECO:0000313" key="2">
    <source>
        <dbReference type="Proteomes" id="UP000625711"/>
    </source>
</evidence>
<proteinExistence type="predicted"/>
<keyword evidence="2" id="KW-1185">Reference proteome</keyword>
<evidence type="ECO:0000313" key="1">
    <source>
        <dbReference type="EMBL" id="KAF7269754.1"/>
    </source>
</evidence>
<gene>
    <name evidence="1" type="ORF">GWI33_017221</name>
</gene>
<organism evidence="1 2">
    <name type="scientific">Rhynchophorus ferrugineus</name>
    <name type="common">Red palm weevil</name>
    <name type="synonym">Curculio ferrugineus</name>
    <dbReference type="NCBI Taxonomy" id="354439"/>
    <lineage>
        <taxon>Eukaryota</taxon>
        <taxon>Metazoa</taxon>
        <taxon>Ecdysozoa</taxon>
        <taxon>Arthropoda</taxon>
        <taxon>Hexapoda</taxon>
        <taxon>Insecta</taxon>
        <taxon>Pterygota</taxon>
        <taxon>Neoptera</taxon>
        <taxon>Endopterygota</taxon>
        <taxon>Coleoptera</taxon>
        <taxon>Polyphaga</taxon>
        <taxon>Cucujiformia</taxon>
        <taxon>Curculionidae</taxon>
        <taxon>Dryophthorinae</taxon>
        <taxon>Rhynchophorus</taxon>
    </lineage>
</organism>
<dbReference type="EMBL" id="JAACXV010014190">
    <property type="protein sequence ID" value="KAF7269754.1"/>
    <property type="molecule type" value="Genomic_DNA"/>
</dbReference>
<name>A0A834HX57_RHYFE</name>
<reference evidence="1" key="1">
    <citation type="submission" date="2020-08" db="EMBL/GenBank/DDBJ databases">
        <title>Genome sequencing and assembly of the red palm weevil Rhynchophorus ferrugineus.</title>
        <authorList>
            <person name="Dias G.B."/>
            <person name="Bergman C.M."/>
            <person name="Manee M."/>
        </authorList>
    </citation>
    <scope>NUCLEOTIDE SEQUENCE</scope>
    <source>
        <strain evidence="1">AA-2017</strain>
        <tissue evidence="1">Whole larva</tissue>
    </source>
</reference>
<accession>A0A834HX57</accession>